<dbReference type="Gene3D" id="3.40.50.2300">
    <property type="match status" value="1"/>
</dbReference>
<dbReference type="CDD" id="cd17546">
    <property type="entry name" value="REC_hyHK_CKI1_RcsC-like"/>
    <property type="match status" value="1"/>
</dbReference>
<organism evidence="21 22">
    <name type="scientific">Methylobacterium durans</name>
    <dbReference type="NCBI Taxonomy" id="2202825"/>
    <lineage>
        <taxon>Bacteria</taxon>
        <taxon>Pseudomonadati</taxon>
        <taxon>Pseudomonadota</taxon>
        <taxon>Alphaproteobacteria</taxon>
        <taxon>Hyphomicrobiales</taxon>
        <taxon>Methylobacteriaceae</taxon>
        <taxon>Methylobacterium</taxon>
    </lineage>
</organism>
<keyword evidence="9" id="KW-0418">Kinase</keyword>
<dbReference type="InterPro" id="IPR003661">
    <property type="entry name" value="HisK_dim/P_dom"/>
</dbReference>
<sequence length="676" mass="73618">MQQDDEEQRRLRTLEGYCILDTPPEESFDRVVALARALFDVPVAFVSFVDEHRQWLKARQNLKVSETPRGIAFCSHTIRSPNVLVVPDATRDPRFLDNPLVTGEPKIRFYAGAPITAPAGERLGAVCLIDYVPRPALSETERENLARLAAIVMDELELRRELVARREVESELRSARAAADVANEAKSDFLANMSHEIRTPLNGISGFTQLLLANPDLPAESRRHAQLIDSAASALLTVVNDILDFSKLAAGKLDLDLNPLPIEALIDNSLSIVRHSAEEKALDLQVRVDPRVPAAVFGDRARLQQILLNLLNNAIKFTHAGSVTLEVEVEAELDDRYELRFLVRDTGIGISSEVQQKLFERFSQADVSTFRKFGGTGLGLAICKSLIDLMGGQIGAEGILGEGSTFWFRLALARAELEAAAAVLEEGGIQPSGRRARVLLVEDLELNQEIARRFLEMAGHHVDVASDGAEAIQAVQSAAYDVVLMDVQMPVLDGIAATEAIRRLNSPARDVPIIALTANVLSQEVNRCRQAGMNGHVGKPFRAAELVAAVDRWSKNAAGEAPSAAATPPQVDLDEGTLAELTELLGAEKTREYVQRLDREIEAFAALSKSERLDPSALTKAAHALVSQAGLLGFAALSSACSALEEACAGTEYRRAYEAALACAERARMRARARLK</sequence>
<dbReference type="InterPro" id="IPR001789">
    <property type="entry name" value="Sig_transdc_resp-reg_receiver"/>
</dbReference>
<evidence type="ECO:0000259" key="18">
    <source>
        <dbReference type="PROSITE" id="PS50109"/>
    </source>
</evidence>
<dbReference type="PROSITE" id="PS50894">
    <property type="entry name" value="HPT"/>
    <property type="match status" value="1"/>
</dbReference>
<evidence type="ECO:0000256" key="4">
    <source>
        <dbReference type="ARBA" id="ARBA00022475"/>
    </source>
</evidence>
<keyword evidence="6" id="KW-0808">Transferase</keyword>
<dbReference type="SMART" id="SM00388">
    <property type="entry name" value="HisKA"/>
    <property type="match status" value="1"/>
</dbReference>
<evidence type="ECO:0000256" key="11">
    <source>
        <dbReference type="ARBA" id="ARBA00022989"/>
    </source>
</evidence>
<dbReference type="AlphaFoldDB" id="A0A2U8WDD4"/>
<gene>
    <name evidence="21" type="ORF">DK389_25805</name>
</gene>
<dbReference type="CDD" id="cd16922">
    <property type="entry name" value="HATPase_EvgS-ArcB-TorS-like"/>
    <property type="match status" value="1"/>
</dbReference>
<dbReference type="SUPFAM" id="SSF52172">
    <property type="entry name" value="CheY-like"/>
    <property type="match status" value="1"/>
</dbReference>
<dbReference type="InterPro" id="IPR029016">
    <property type="entry name" value="GAF-like_dom_sf"/>
</dbReference>
<dbReference type="Pfam" id="PF00072">
    <property type="entry name" value="Response_reg"/>
    <property type="match status" value="1"/>
</dbReference>
<dbReference type="CDD" id="cd00082">
    <property type="entry name" value="HisKA"/>
    <property type="match status" value="1"/>
</dbReference>
<keyword evidence="7" id="KW-0812">Transmembrane</keyword>
<evidence type="ECO:0000256" key="9">
    <source>
        <dbReference type="ARBA" id="ARBA00022777"/>
    </source>
</evidence>
<reference evidence="22" key="1">
    <citation type="submission" date="2018-05" db="EMBL/GenBank/DDBJ databases">
        <title>Complete Genome Sequence of Methylobacterium sp. 17SD2-17.</title>
        <authorList>
            <person name="Srinivasan S."/>
        </authorList>
    </citation>
    <scope>NUCLEOTIDE SEQUENCE [LARGE SCALE GENOMIC DNA]</scope>
    <source>
        <strain evidence="22">17SD2-17</strain>
    </source>
</reference>
<dbReference type="Gene3D" id="1.10.287.130">
    <property type="match status" value="1"/>
</dbReference>
<dbReference type="InterPro" id="IPR011006">
    <property type="entry name" value="CheY-like_superfamily"/>
</dbReference>
<dbReference type="PANTHER" id="PTHR45339:SF1">
    <property type="entry name" value="HYBRID SIGNAL TRANSDUCTION HISTIDINE KINASE J"/>
    <property type="match status" value="1"/>
</dbReference>
<dbReference type="Gene3D" id="3.30.565.10">
    <property type="entry name" value="Histidine kinase-like ATPase, C-terminal domain"/>
    <property type="match status" value="1"/>
</dbReference>
<dbReference type="SUPFAM" id="SSF55874">
    <property type="entry name" value="ATPase domain of HSP90 chaperone/DNA topoisomerase II/histidine kinase"/>
    <property type="match status" value="1"/>
</dbReference>
<dbReference type="FunFam" id="3.30.565.10:FF:000010">
    <property type="entry name" value="Sensor histidine kinase RcsC"/>
    <property type="match status" value="1"/>
</dbReference>
<keyword evidence="11" id="KW-1133">Transmembrane helix</keyword>
<evidence type="ECO:0000259" key="20">
    <source>
        <dbReference type="PROSITE" id="PS50894"/>
    </source>
</evidence>
<comment type="subcellular location">
    <subcellularLocation>
        <location evidence="2">Cell membrane</location>
        <topology evidence="2">Multi-pass membrane protein</topology>
    </subcellularLocation>
</comment>
<dbReference type="KEGG" id="mets:DK389_25805"/>
<dbReference type="SUPFAM" id="SSF47226">
    <property type="entry name" value="Histidine-containing phosphotransfer domain, HPT domain"/>
    <property type="match status" value="1"/>
</dbReference>
<dbReference type="FunFam" id="1.10.287.130:FF:000002">
    <property type="entry name" value="Two-component osmosensing histidine kinase"/>
    <property type="match status" value="1"/>
</dbReference>
<name>A0A2U8WDD4_9HYPH</name>
<keyword evidence="12" id="KW-0902">Two-component regulatory system</keyword>
<feature type="modified residue" description="4-aspartylphosphate" evidence="17">
    <location>
        <position position="486"/>
    </location>
</feature>
<dbReference type="InterPro" id="IPR003018">
    <property type="entry name" value="GAF"/>
</dbReference>
<dbReference type="Pfam" id="PF01590">
    <property type="entry name" value="GAF"/>
    <property type="match status" value="1"/>
</dbReference>
<dbReference type="SMART" id="SM00448">
    <property type="entry name" value="REC"/>
    <property type="match status" value="1"/>
</dbReference>
<feature type="domain" description="HPt" evidence="20">
    <location>
        <begin position="582"/>
        <end position="676"/>
    </location>
</feature>
<dbReference type="InterPro" id="IPR036641">
    <property type="entry name" value="HPT_dom_sf"/>
</dbReference>
<dbReference type="SMART" id="SM00387">
    <property type="entry name" value="HATPase_c"/>
    <property type="match status" value="1"/>
</dbReference>
<dbReference type="PROSITE" id="PS50110">
    <property type="entry name" value="RESPONSE_REGULATORY"/>
    <property type="match status" value="1"/>
</dbReference>
<evidence type="ECO:0000256" key="7">
    <source>
        <dbReference type="ARBA" id="ARBA00022692"/>
    </source>
</evidence>
<evidence type="ECO:0000256" key="17">
    <source>
        <dbReference type="PROSITE-ProRule" id="PRU00169"/>
    </source>
</evidence>
<feature type="domain" description="Histidine kinase" evidence="18">
    <location>
        <begin position="192"/>
        <end position="414"/>
    </location>
</feature>
<evidence type="ECO:0000256" key="16">
    <source>
        <dbReference type="PROSITE-ProRule" id="PRU00110"/>
    </source>
</evidence>
<protein>
    <recommendedName>
        <fullName evidence="15">Sensory/regulatory protein RpfC</fullName>
        <ecNumber evidence="3">2.7.13.3</ecNumber>
    </recommendedName>
</protein>
<dbReference type="InterPro" id="IPR036890">
    <property type="entry name" value="HATPase_C_sf"/>
</dbReference>
<dbReference type="Proteomes" id="UP000245926">
    <property type="component" value="Chromosome"/>
</dbReference>
<evidence type="ECO:0000256" key="13">
    <source>
        <dbReference type="ARBA" id="ARBA00023136"/>
    </source>
</evidence>
<dbReference type="PANTHER" id="PTHR45339">
    <property type="entry name" value="HYBRID SIGNAL TRANSDUCTION HISTIDINE KINASE J"/>
    <property type="match status" value="1"/>
</dbReference>
<dbReference type="OrthoDB" id="9789782at2"/>
<dbReference type="RefSeq" id="WP_109893953.1">
    <property type="nucleotide sequence ID" value="NZ_CP029550.1"/>
</dbReference>
<comment type="catalytic activity">
    <reaction evidence="1">
        <text>ATP + protein L-histidine = ADP + protein N-phospho-L-histidine.</text>
        <dbReference type="EC" id="2.7.13.3"/>
    </reaction>
</comment>
<dbReference type="Gene3D" id="3.30.450.40">
    <property type="match status" value="1"/>
</dbReference>
<keyword evidence="10" id="KW-0067">ATP-binding</keyword>
<evidence type="ECO:0000313" key="21">
    <source>
        <dbReference type="EMBL" id="AWN43292.1"/>
    </source>
</evidence>
<dbReference type="PRINTS" id="PR00344">
    <property type="entry name" value="BCTRLSENSOR"/>
</dbReference>
<evidence type="ECO:0000259" key="19">
    <source>
        <dbReference type="PROSITE" id="PS50110"/>
    </source>
</evidence>
<dbReference type="SMART" id="SM00065">
    <property type="entry name" value="GAF"/>
    <property type="match status" value="1"/>
</dbReference>
<keyword evidence="8" id="KW-0547">Nucleotide-binding</keyword>
<evidence type="ECO:0000313" key="22">
    <source>
        <dbReference type="Proteomes" id="UP000245926"/>
    </source>
</evidence>
<dbReference type="InterPro" id="IPR005467">
    <property type="entry name" value="His_kinase_dom"/>
</dbReference>
<dbReference type="InterPro" id="IPR004358">
    <property type="entry name" value="Sig_transdc_His_kin-like_C"/>
</dbReference>
<comment type="subunit">
    <text evidence="14">At low DSF concentrations, interacts with RpfF.</text>
</comment>
<evidence type="ECO:0000256" key="10">
    <source>
        <dbReference type="ARBA" id="ARBA00022840"/>
    </source>
</evidence>
<keyword evidence="13" id="KW-0472">Membrane</keyword>
<dbReference type="InterPro" id="IPR003594">
    <property type="entry name" value="HATPase_dom"/>
</dbReference>
<proteinExistence type="predicted"/>
<evidence type="ECO:0000256" key="12">
    <source>
        <dbReference type="ARBA" id="ARBA00023012"/>
    </source>
</evidence>
<dbReference type="GO" id="GO:0005524">
    <property type="term" value="F:ATP binding"/>
    <property type="evidence" value="ECO:0007669"/>
    <property type="project" value="UniProtKB-KW"/>
</dbReference>
<accession>A0A2U8WDD4</accession>
<dbReference type="InterPro" id="IPR036097">
    <property type="entry name" value="HisK_dim/P_sf"/>
</dbReference>
<evidence type="ECO:0000256" key="2">
    <source>
        <dbReference type="ARBA" id="ARBA00004651"/>
    </source>
</evidence>
<evidence type="ECO:0000256" key="3">
    <source>
        <dbReference type="ARBA" id="ARBA00012438"/>
    </source>
</evidence>
<dbReference type="SUPFAM" id="SSF47384">
    <property type="entry name" value="Homodimeric domain of signal transducing histidine kinase"/>
    <property type="match status" value="1"/>
</dbReference>
<keyword evidence="5 17" id="KW-0597">Phosphoprotein</keyword>
<dbReference type="EC" id="2.7.13.3" evidence="3"/>
<dbReference type="Pfam" id="PF02518">
    <property type="entry name" value="HATPase_c"/>
    <property type="match status" value="1"/>
</dbReference>
<evidence type="ECO:0000256" key="1">
    <source>
        <dbReference type="ARBA" id="ARBA00000085"/>
    </source>
</evidence>
<evidence type="ECO:0000256" key="15">
    <source>
        <dbReference type="ARBA" id="ARBA00068150"/>
    </source>
</evidence>
<dbReference type="EMBL" id="CP029550">
    <property type="protein sequence ID" value="AWN43292.1"/>
    <property type="molecule type" value="Genomic_DNA"/>
</dbReference>
<dbReference type="InterPro" id="IPR008207">
    <property type="entry name" value="Sig_transdc_His_kin_Hpt_dom"/>
</dbReference>
<evidence type="ECO:0000256" key="6">
    <source>
        <dbReference type="ARBA" id="ARBA00022679"/>
    </source>
</evidence>
<feature type="domain" description="Response regulatory" evidence="19">
    <location>
        <begin position="437"/>
        <end position="554"/>
    </location>
</feature>
<evidence type="ECO:0000256" key="5">
    <source>
        <dbReference type="ARBA" id="ARBA00022553"/>
    </source>
</evidence>
<dbReference type="Pfam" id="PF00512">
    <property type="entry name" value="HisKA"/>
    <property type="match status" value="1"/>
</dbReference>
<evidence type="ECO:0000256" key="14">
    <source>
        <dbReference type="ARBA" id="ARBA00064003"/>
    </source>
</evidence>
<keyword evidence="4" id="KW-1003">Cell membrane</keyword>
<dbReference type="PROSITE" id="PS50109">
    <property type="entry name" value="HIS_KIN"/>
    <property type="match status" value="1"/>
</dbReference>
<dbReference type="GO" id="GO:0005886">
    <property type="term" value="C:plasma membrane"/>
    <property type="evidence" value="ECO:0007669"/>
    <property type="project" value="UniProtKB-SubCell"/>
</dbReference>
<dbReference type="SUPFAM" id="SSF55781">
    <property type="entry name" value="GAF domain-like"/>
    <property type="match status" value="1"/>
</dbReference>
<dbReference type="Gene3D" id="1.20.120.160">
    <property type="entry name" value="HPT domain"/>
    <property type="match status" value="1"/>
</dbReference>
<feature type="modified residue" description="Phosphohistidine" evidence="16">
    <location>
        <position position="623"/>
    </location>
</feature>
<keyword evidence="22" id="KW-1185">Reference proteome</keyword>
<dbReference type="GO" id="GO:0000155">
    <property type="term" value="F:phosphorelay sensor kinase activity"/>
    <property type="evidence" value="ECO:0007669"/>
    <property type="project" value="InterPro"/>
</dbReference>
<evidence type="ECO:0000256" key="8">
    <source>
        <dbReference type="ARBA" id="ARBA00022741"/>
    </source>
</evidence>